<dbReference type="CDD" id="cd00082">
    <property type="entry name" value="HisKA"/>
    <property type="match status" value="1"/>
</dbReference>
<dbReference type="InterPro" id="IPR036097">
    <property type="entry name" value="HisK_dim/P_sf"/>
</dbReference>
<feature type="transmembrane region" description="Helical" evidence="7">
    <location>
        <begin position="20"/>
        <end position="39"/>
    </location>
</feature>
<gene>
    <name evidence="9" type="ORF">JM946_04660</name>
</gene>
<dbReference type="Gene3D" id="1.10.287.130">
    <property type="match status" value="1"/>
</dbReference>
<evidence type="ECO:0000256" key="7">
    <source>
        <dbReference type="SAM" id="Phobius"/>
    </source>
</evidence>
<dbReference type="InterPro" id="IPR003661">
    <property type="entry name" value="HisK_dim/P_dom"/>
</dbReference>
<dbReference type="Gene3D" id="3.30.565.10">
    <property type="entry name" value="Histidine kinase-like ATPase, C-terminal domain"/>
    <property type="match status" value="1"/>
</dbReference>
<dbReference type="SMART" id="SM00388">
    <property type="entry name" value="HisKA"/>
    <property type="match status" value="1"/>
</dbReference>
<keyword evidence="7" id="KW-0472">Membrane</keyword>
<evidence type="ECO:0000259" key="8">
    <source>
        <dbReference type="PROSITE" id="PS50109"/>
    </source>
</evidence>
<dbReference type="SMART" id="SM00387">
    <property type="entry name" value="HATPase_c"/>
    <property type="match status" value="1"/>
</dbReference>
<dbReference type="InterPro" id="IPR003594">
    <property type="entry name" value="HATPase_dom"/>
</dbReference>
<keyword evidence="5" id="KW-0418">Kinase</keyword>
<reference evidence="9 10" key="1">
    <citation type="journal article" date="2021" name="Int. J. Syst. Evol. Microbiol.">
        <title>Steroidobacter gossypii sp. nov., isolated from soil of cotton cropping field.</title>
        <authorList>
            <person name="Huang R."/>
            <person name="Yang S."/>
            <person name="Zhen C."/>
            <person name="Liu W."/>
        </authorList>
    </citation>
    <scope>NUCLEOTIDE SEQUENCE [LARGE SCALE GENOMIC DNA]</scope>
    <source>
        <strain evidence="9 10">S1-65</strain>
    </source>
</reference>
<keyword evidence="6" id="KW-0175">Coiled coil</keyword>
<name>A0ABS1WSR6_9GAMM</name>
<evidence type="ECO:0000256" key="2">
    <source>
        <dbReference type="ARBA" id="ARBA00012438"/>
    </source>
</evidence>
<dbReference type="Pfam" id="PF02518">
    <property type="entry name" value="HATPase_c"/>
    <property type="match status" value="1"/>
</dbReference>
<comment type="caution">
    <text evidence="9">The sequence shown here is derived from an EMBL/GenBank/DDBJ whole genome shotgun (WGS) entry which is preliminary data.</text>
</comment>
<proteinExistence type="predicted"/>
<comment type="catalytic activity">
    <reaction evidence="1">
        <text>ATP + protein L-histidine = ADP + protein N-phospho-L-histidine.</text>
        <dbReference type="EC" id="2.7.13.3"/>
    </reaction>
</comment>
<dbReference type="Pfam" id="PF00512">
    <property type="entry name" value="HisKA"/>
    <property type="match status" value="1"/>
</dbReference>
<keyword evidence="7" id="KW-1133">Transmembrane helix</keyword>
<dbReference type="InterPro" id="IPR005467">
    <property type="entry name" value="His_kinase_dom"/>
</dbReference>
<evidence type="ECO:0000256" key="6">
    <source>
        <dbReference type="SAM" id="Coils"/>
    </source>
</evidence>
<dbReference type="InterPro" id="IPR004358">
    <property type="entry name" value="Sig_transdc_His_kin-like_C"/>
</dbReference>
<dbReference type="PANTHER" id="PTHR42878:SF15">
    <property type="entry name" value="BACTERIOPHYTOCHROME"/>
    <property type="match status" value="1"/>
</dbReference>
<evidence type="ECO:0000313" key="10">
    <source>
        <dbReference type="Proteomes" id="UP000661077"/>
    </source>
</evidence>
<dbReference type="SUPFAM" id="SSF47384">
    <property type="entry name" value="Homodimeric domain of signal transducing histidine kinase"/>
    <property type="match status" value="1"/>
</dbReference>
<feature type="domain" description="Histidine kinase" evidence="8">
    <location>
        <begin position="394"/>
        <end position="607"/>
    </location>
</feature>
<feature type="transmembrane region" description="Helical" evidence="7">
    <location>
        <begin position="284"/>
        <end position="303"/>
    </location>
</feature>
<feature type="transmembrane region" description="Helical" evidence="7">
    <location>
        <begin position="114"/>
        <end position="131"/>
    </location>
</feature>
<keyword evidence="4" id="KW-0808">Transferase</keyword>
<feature type="transmembrane region" description="Helical" evidence="7">
    <location>
        <begin position="76"/>
        <end position="94"/>
    </location>
</feature>
<dbReference type="EMBL" id="JAEVLS010000001">
    <property type="protein sequence ID" value="MBM0104020.1"/>
    <property type="molecule type" value="Genomic_DNA"/>
</dbReference>
<feature type="transmembrane region" description="Helical" evidence="7">
    <location>
        <begin position="45"/>
        <end position="64"/>
    </location>
</feature>
<accession>A0ABS1WSR6</accession>
<evidence type="ECO:0000256" key="4">
    <source>
        <dbReference type="ARBA" id="ARBA00022679"/>
    </source>
</evidence>
<evidence type="ECO:0000256" key="1">
    <source>
        <dbReference type="ARBA" id="ARBA00000085"/>
    </source>
</evidence>
<evidence type="ECO:0000256" key="5">
    <source>
        <dbReference type="ARBA" id="ARBA00022777"/>
    </source>
</evidence>
<feature type="coiled-coil region" evidence="6">
    <location>
        <begin position="335"/>
        <end position="369"/>
    </location>
</feature>
<feature type="transmembrane region" description="Helical" evidence="7">
    <location>
        <begin position="211"/>
        <end position="232"/>
    </location>
</feature>
<dbReference type="PROSITE" id="PS50109">
    <property type="entry name" value="HIS_KIN"/>
    <property type="match status" value="1"/>
</dbReference>
<keyword evidence="7" id="KW-0812">Transmembrane</keyword>
<feature type="transmembrane region" description="Helical" evidence="7">
    <location>
        <begin position="143"/>
        <end position="163"/>
    </location>
</feature>
<organism evidence="9 10">
    <name type="scientific">Steroidobacter gossypii</name>
    <dbReference type="NCBI Taxonomy" id="2805490"/>
    <lineage>
        <taxon>Bacteria</taxon>
        <taxon>Pseudomonadati</taxon>
        <taxon>Pseudomonadota</taxon>
        <taxon>Gammaproteobacteria</taxon>
        <taxon>Steroidobacterales</taxon>
        <taxon>Steroidobacteraceae</taxon>
        <taxon>Steroidobacter</taxon>
    </lineage>
</organism>
<feature type="transmembrane region" description="Helical" evidence="7">
    <location>
        <begin position="309"/>
        <end position="326"/>
    </location>
</feature>
<dbReference type="RefSeq" id="WP_203165967.1">
    <property type="nucleotide sequence ID" value="NZ_JAEVLS010000001.1"/>
</dbReference>
<dbReference type="PANTHER" id="PTHR42878">
    <property type="entry name" value="TWO-COMPONENT HISTIDINE KINASE"/>
    <property type="match status" value="1"/>
</dbReference>
<sequence>MAAEADKIHTDLDSTRSRWALAYAWLAGLAVYGVAIYVASNGVQVWINDVAWTVAAAAATLVCFRSSRQVEPERRRAWSMIALACGSWLIGQLHWNYVQLVLQVAQPFPSLNQIFYTGFAVFVVAGVLMLPEARNRAAFTLKHVGNLGLVACCLAITVVLGMLEPALQSPSVTPMFLWVGVAHTVLVAGTFLSTLSALWTFRWGASWTPMLLLVFATCIYAISNFTYAHALLTQSYLPDDMVNASWLLMFGLIAVAGHEQAWLSKRDHGDIRHKMQARERWLEAVMPALLLVIMVAVALSSSATFTPRVIWLSATIFILFAVILGAREAWIQNESQHLTNQLVMANQQLQDANVELRHSEARYRDLTTALEQRVSERTTELKRAYEELEGFSYAVAHDLKAPLRAINGFAHLFEQELPAELTDRAREHLARIRNGSVKMSTLIDDLLSYSQIDRRGMQASVVSLPSLVDQVLSSYQDEIQRRGIVMTVVVEPMTLRVDASGLAQALRNLVENALKYTRDTPSPHIAVVCRRKSDGVVLAVTDNGIGFDMQYHDHIFKLFQRLHRDDQYPGTGIGLALVRKAVERLGGRVFAQSKPGAGATFTIELPD</sequence>
<feature type="transmembrane region" description="Helical" evidence="7">
    <location>
        <begin position="175"/>
        <end position="199"/>
    </location>
</feature>
<protein>
    <recommendedName>
        <fullName evidence="2">histidine kinase</fullName>
        <ecNumber evidence="2">2.7.13.3</ecNumber>
    </recommendedName>
</protein>
<dbReference type="Proteomes" id="UP000661077">
    <property type="component" value="Unassembled WGS sequence"/>
</dbReference>
<dbReference type="PRINTS" id="PR00344">
    <property type="entry name" value="BCTRLSENSOR"/>
</dbReference>
<keyword evidence="3" id="KW-0597">Phosphoprotein</keyword>
<dbReference type="InterPro" id="IPR050351">
    <property type="entry name" value="BphY/WalK/GraS-like"/>
</dbReference>
<dbReference type="EC" id="2.7.13.3" evidence="2"/>
<dbReference type="SUPFAM" id="SSF55874">
    <property type="entry name" value="ATPase domain of HSP90 chaperone/DNA topoisomerase II/histidine kinase"/>
    <property type="match status" value="1"/>
</dbReference>
<evidence type="ECO:0000313" key="9">
    <source>
        <dbReference type="EMBL" id="MBM0104020.1"/>
    </source>
</evidence>
<feature type="transmembrane region" description="Helical" evidence="7">
    <location>
        <begin position="244"/>
        <end position="263"/>
    </location>
</feature>
<dbReference type="InterPro" id="IPR036890">
    <property type="entry name" value="HATPase_C_sf"/>
</dbReference>
<evidence type="ECO:0000256" key="3">
    <source>
        <dbReference type="ARBA" id="ARBA00022553"/>
    </source>
</evidence>
<keyword evidence="10" id="KW-1185">Reference proteome</keyword>